<proteinExistence type="predicted"/>
<gene>
    <name evidence="1" type="ORF">FAZ15_17385</name>
</gene>
<organism evidence="1 2">
    <name type="scientific">Sphingobacterium olei</name>
    <dbReference type="NCBI Taxonomy" id="2571155"/>
    <lineage>
        <taxon>Bacteria</taxon>
        <taxon>Pseudomonadati</taxon>
        <taxon>Bacteroidota</taxon>
        <taxon>Sphingobacteriia</taxon>
        <taxon>Sphingobacteriales</taxon>
        <taxon>Sphingobacteriaceae</taxon>
        <taxon>Sphingobacterium</taxon>
    </lineage>
</organism>
<evidence type="ECO:0000313" key="1">
    <source>
        <dbReference type="EMBL" id="TJZ53830.1"/>
    </source>
</evidence>
<name>A0A4U0NI74_9SPHI</name>
<dbReference type="OrthoDB" id="8617543at2"/>
<dbReference type="EMBL" id="SUME01000007">
    <property type="protein sequence ID" value="TJZ53830.1"/>
    <property type="molecule type" value="Genomic_DNA"/>
</dbReference>
<protein>
    <recommendedName>
        <fullName evidence="3">SMI1/KNR4 family protein</fullName>
    </recommendedName>
</protein>
<dbReference type="Proteomes" id="UP000306808">
    <property type="component" value="Unassembled WGS sequence"/>
</dbReference>
<comment type="caution">
    <text evidence="1">The sequence shown here is derived from an EMBL/GenBank/DDBJ whole genome shotgun (WGS) entry which is preliminary data.</text>
</comment>
<evidence type="ECO:0008006" key="3">
    <source>
        <dbReference type="Google" id="ProtNLM"/>
    </source>
</evidence>
<keyword evidence="2" id="KW-1185">Reference proteome</keyword>
<dbReference type="AlphaFoldDB" id="A0A4U0NI74"/>
<accession>A0A4U0NI74</accession>
<sequence length="89" mass="10644">MEYCSDILFNKPNCLKFWEYIKIVPEKWKERTVDEEGGGFWVVAVLGKSVIYYNDIEEGYNLSTFTNYGKIDNYYCNQMELHEMIESLF</sequence>
<reference evidence="1 2" key="1">
    <citation type="submission" date="2019-04" db="EMBL/GenBank/DDBJ databases">
        <title>Sphingobacterium olei sp. nov., isolated from oil-contaminated soil.</title>
        <authorList>
            <person name="Liu B."/>
        </authorList>
    </citation>
    <scope>NUCLEOTIDE SEQUENCE [LARGE SCALE GENOMIC DNA]</scope>
    <source>
        <strain evidence="1 2">HAL-9</strain>
    </source>
</reference>
<evidence type="ECO:0000313" key="2">
    <source>
        <dbReference type="Proteomes" id="UP000306808"/>
    </source>
</evidence>